<comment type="caution">
    <text evidence="1">The sequence shown here is derived from an EMBL/GenBank/DDBJ whole genome shotgun (WGS) entry which is preliminary data.</text>
</comment>
<dbReference type="EMBL" id="CAXITT010000302">
    <property type="protein sequence ID" value="CAL1538542.1"/>
    <property type="molecule type" value="Genomic_DNA"/>
</dbReference>
<reference evidence="1 2" key="1">
    <citation type="submission" date="2024-04" db="EMBL/GenBank/DDBJ databases">
        <authorList>
            <consortium name="Genoscope - CEA"/>
            <person name="William W."/>
        </authorList>
    </citation>
    <scope>NUCLEOTIDE SEQUENCE [LARGE SCALE GENOMIC DNA]</scope>
</reference>
<evidence type="ECO:0000313" key="2">
    <source>
        <dbReference type="Proteomes" id="UP001497497"/>
    </source>
</evidence>
<dbReference type="Proteomes" id="UP001497497">
    <property type="component" value="Unassembled WGS sequence"/>
</dbReference>
<sequence>MKSLSQAECSISPNFIGPDSCTVCLNQKDIGLEKLCQTCRSSPLIGWEGYTRSQFSASECNSPVEHSDLFPTSAGRLQRDDRSVSLVTTNNHRRMLLSDQASMTPREVVEHNEAAGLDEWLIFKDKVYSTRKLREMLLSLLSLSGDRLEADNQLPGGRLEADVQENKEIVNMNKNYCNIGDDFHDELTRLDYLDTKSVRLVLSKIILNRKTILGSHLSCCLIGYITQPPDARYWDDVRQDVCLVLNDLIRADAEDKISAYMSEYMRLLQRWMSNYRHANPKHLQWIGHDINNSPFPLPEEINGARPQLRDWLDWWVPFDTEIPAGGAWPVCDVSEFDLGDPHEIFVSSLKSCVDLTCLDMDIDGEVAWEVIQEGLFAADVLTPEQEMTEQQRSRRTDLCDPRRMAARREELLHYFVWKYQYEYDKFRPFLDWADAMAEGERRFLNMC</sequence>
<name>A0AAV2HYD8_LYMST</name>
<protein>
    <submittedName>
        <fullName evidence="1">Uncharacterized protein</fullName>
    </submittedName>
</protein>
<proteinExistence type="predicted"/>
<gene>
    <name evidence="1" type="ORF">GSLYS_00012363001</name>
</gene>
<evidence type="ECO:0000313" key="1">
    <source>
        <dbReference type="EMBL" id="CAL1538542.1"/>
    </source>
</evidence>
<keyword evidence="2" id="KW-1185">Reference proteome</keyword>
<dbReference type="AlphaFoldDB" id="A0AAV2HYD8"/>
<accession>A0AAV2HYD8</accession>
<organism evidence="1 2">
    <name type="scientific">Lymnaea stagnalis</name>
    <name type="common">Great pond snail</name>
    <name type="synonym">Helix stagnalis</name>
    <dbReference type="NCBI Taxonomy" id="6523"/>
    <lineage>
        <taxon>Eukaryota</taxon>
        <taxon>Metazoa</taxon>
        <taxon>Spiralia</taxon>
        <taxon>Lophotrochozoa</taxon>
        <taxon>Mollusca</taxon>
        <taxon>Gastropoda</taxon>
        <taxon>Heterobranchia</taxon>
        <taxon>Euthyneura</taxon>
        <taxon>Panpulmonata</taxon>
        <taxon>Hygrophila</taxon>
        <taxon>Lymnaeoidea</taxon>
        <taxon>Lymnaeidae</taxon>
        <taxon>Lymnaea</taxon>
    </lineage>
</organism>